<keyword evidence="2" id="KW-1185">Reference proteome</keyword>
<organism evidence="1 2">
    <name type="scientific">Rhamnusium bicolor</name>
    <dbReference type="NCBI Taxonomy" id="1586634"/>
    <lineage>
        <taxon>Eukaryota</taxon>
        <taxon>Metazoa</taxon>
        <taxon>Ecdysozoa</taxon>
        <taxon>Arthropoda</taxon>
        <taxon>Hexapoda</taxon>
        <taxon>Insecta</taxon>
        <taxon>Pterygota</taxon>
        <taxon>Neoptera</taxon>
        <taxon>Endopterygota</taxon>
        <taxon>Coleoptera</taxon>
        <taxon>Polyphaga</taxon>
        <taxon>Cucujiformia</taxon>
        <taxon>Chrysomeloidea</taxon>
        <taxon>Cerambycidae</taxon>
        <taxon>Lepturinae</taxon>
        <taxon>Rhagiini</taxon>
        <taxon>Rhamnusium</taxon>
    </lineage>
</organism>
<dbReference type="Proteomes" id="UP001162156">
    <property type="component" value="Unassembled WGS sequence"/>
</dbReference>
<name>A0AAV8WT33_9CUCU</name>
<dbReference type="AlphaFoldDB" id="A0AAV8WT33"/>
<reference evidence="1" key="1">
    <citation type="journal article" date="2023" name="Insect Mol. Biol.">
        <title>Genome sequencing provides insights into the evolution of gene families encoding plant cell wall-degrading enzymes in longhorned beetles.</title>
        <authorList>
            <person name="Shin N.R."/>
            <person name="Okamura Y."/>
            <person name="Kirsch R."/>
            <person name="Pauchet Y."/>
        </authorList>
    </citation>
    <scope>NUCLEOTIDE SEQUENCE</scope>
    <source>
        <strain evidence="1">RBIC_L_NR</strain>
    </source>
</reference>
<evidence type="ECO:0000313" key="2">
    <source>
        <dbReference type="Proteomes" id="UP001162156"/>
    </source>
</evidence>
<evidence type="ECO:0000313" key="1">
    <source>
        <dbReference type="EMBL" id="KAJ8929611.1"/>
    </source>
</evidence>
<accession>A0AAV8WT33</accession>
<dbReference type="EMBL" id="JANEYF010004948">
    <property type="protein sequence ID" value="KAJ8929611.1"/>
    <property type="molecule type" value="Genomic_DNA"/>
</dbReference>
<comment type="caution">
    <text evidence="1">The sequence shown here is derived from an EMBL/GenBank/DDBJ whole genome shotgun (WGS) entry which is preliminary data.</text>
</comment>
<protein>
    <submittedName>
        <fullName evidence="1">Uncharacterized protein</fullName>
    </submittedName>
</protein>
<sequence>MRVAKVLMLLENGRGREYRGKRLNEINLKTDIYYSSESDGSESEQTSGGFLSEKMLQRFQRRGQLVLLRPFVLLKTSKNLDQQLQVNNQAFSLFRKFFQNH</sequence>
<proteinExistence type="predicted"/>
<gene>
    <name evidence="1" type="ORF">NQ314_017688</name>
</gene>